<proteinExistence type="inferred from homology"/>
<evidence type="ECO:0000259" key="13">
    <source>
        <dbReference type="Pfam" id="PF13632"/>
    </source>
</evidence>
<keyword evidence="7" id="KW-0328">Glycosyltransferase</keyword>
<keyword evidence="11 12" id="KW-0472">Membrane</keyword>
<dbReference type="RefSeq" id="WP_251374208.1">
    <property type="nucleotide sequence ID" value="NZ_CP047166.1"/>
</dbReference>
<evidence type="ECO:0000313" key="15">
    <source>
        <dbReference type="Proteomes" id="UP000596387"/>
    </source>
</evidence>
<sequence>MPAPLPASSRTRLVRCLAIGVSLSLALVASGLLFEAALQDGMGWLDWFRAVLILITTAWLAWGASLAFAGLAPARPRAAAQIAGAQPATVLLMPICNEDPVATFSRLAAIDRSLAAEGLSVDLAVLSDTREPFAAAREREAFAQLRAKATGQGRIYYRQRSDGRGRKAGNVEEFFRRAGGRYEFAVILDADSLMTGAAIRQMIARMMADPSLGLLQTLPRIVFARSFFGRAMQFAASFHGAVFSRGLARMQGATGPFWGHNAIVRVRAFAESCGLPELPGKAPFGGHILSHDYVEAALLARNGWRVEVDPQIDGSYEEGPENLYSYARRDRRWCQGNLQHMRLLFAPGLAPWSRFVFLQGILSYLVCLLWAGFVLASLAASIWAVQPDYFPEPHQLFPVFPSDRSKEITALFLGIVGLLILPKFAIWAEAALTGRARAYGGSGLTLAAVLTEILLSSLLAPIMLMYQTRAVLQVLSGQDGGWPANARGEGFLTVAQAWRGSLWIVALGMTGLGIVGWFAPAMTVWMLPILLPLIVAPWLIALSSRRLTRAVFGTPEETDPPAILTDYTAILDGWSAPRDRSETAEGSVTHVPA</sequence>
<comment type="subcellular location">
    <subcellularLocation>
        <location evidence="1">Cell inner membrane</location>
        <topology evidence="1">Multi-pass membrane protein</topology>
    </subcellularLocation>
</comment>
<feature type="domain" description="Glycosyltransferase 2-like" evidence="13">
    <location>
        <begin position="186"/>
        <end position="380"/>
    </location>
</feature>
<reference evidence="14 15" key="1">
    <citation type="submission" date="2019-12" db="EMBL/GenBank/DDBJ databases">
        <title>Complete Genome Sequence of a Quorum-Sensing Bacterium,Rhodobacteraceae bacterium C31, Isolated from a marine microalgae symbiotic bacteria.</title>
        <authorList>
            <person name="Zhang Y."/>
        </authorList>
    </citation>
    <scope>NUCLEOTIDE SEQUENCE [LARGE SCALE GENOMIC DNA]</scope>
    <source>
        <strain evidence="14 15">C31</strain>
    </source>
</reference>
<evidence type="ECO:0000256" key="1">
    <source>
        <dbReference type="ARBA" id="ARBA00004429"/>
    </source>
</evidence>
<dbReference type="SUPFAM" id="SSF53448">
    <property type="entry name" value="Nucleotide-diphospho-sugar transferases"/>
    <property type="match status" value="1"/>
</dbReference>
<feature type="transmembrane region" description="Helical" evidence="12">
    <location>
        <begin position="361"/>
        <end position="385"/>
    </location>
</feature>
<comment type="similarity">
    <text evidence="3">Belongs to the glycosyltransferase 2 family. OpgH subfamily.</text>
</comment>
<dbReference type="InterPro" id="IPR001173">
    <property type="entry name" value="Glyco_trans_2-like"/>
</dbReference>
<dbReference type="PANTHER" id="PTHR43867:SF5">
    <property type="entry name" value="GLUCANS BIOSYNTHESIS GLUCOSYLTRANSFERASE H"/>
    <property type="match status" value="1"/>
</dbReference>
<keyword evidence="6" id="KW-0997">Cell inner membrane</keyword>
<feature type="transmembrane region" description="Helical" evidence="12">
    <location>
        <begin position="47"/>
        <end position="72"/>
    </location>
</feature>
<keyword evidence="10 12" id="KW-1133">Transmembrane helix</keyword>
<keyword evidence="5" id="KW-1003">Cell membrane</keyword>
<feature type="transmembrane region" description="Helical" evidence="12">
    <location>
        <begin position="408"/>
        <end position="432"/>
    </location>
</feature>
<dbReference type="NCBIfam" id="NF003958">
    <property type="entry name" value="PRK05454.2-1"/>
    <property type="match status" value="1"/>
</dbReference>
<keyword evidence="8" id="KW-0808">Transferase</keyword>
<dbReference type="NCBIfam" id="NF003962">
    <property type="entry name" value="PRK05454.2-5"/>
    <property type="match status" value="1"/>
</dbReference>
<dbReference type="Gene3D" id="3.90.550.10">
    <property type="entry name" value="Spore Coat Polysaccharide Biosynthesis Protein SpsA, Chain A"/>
    <property type="match status" value="1"/>
</dbReference>
<evidence type="ECO:0000256" key="8">
    <source>
        <dbReference type="ARBA" id="ARBA00022679"/>
    </source>
</evidence>
<evidence type="ECO:0000256" key="12">
    <source>
        <dbReference type="SAM" id="Phobius"/>
    </source>
</evidence>
<protein>
    <recommendedName>
        <fullName evidence="4">Glucans biosynthesis glucosyltransferase H</fullName>
    </recommendedName>
</protein>
<accession>A0ABX7F5W2</accession>
<dbReference type="InterPro" id="IPR050321">
    <property type="entry name" value="Glycosyltr_2/OpgH_subfam"/>
</dbReference>
<evidence type="ECO:0000256" key="9">
    <source>
        <dbReference type="ARBA" id="ARBA00022692"/>
    </source>
</evidence>
<dbReference type="Proteomes" id="UP000596387">
    <property type="component" value="Chromosome"/>
</dbReference>
<evidence type="ECO:0000256" key="10">
    <source>
        <dbReference type="ARBA" id="ARBA00022989"/>
    </source>
</evidence>
<evidence type="ECO:0000313" key="14">
    <source>
        <dbReference type="EMBL" id="QRF65913.1"/>
    </source>
</evidence>
<evidence type="ECO:0000256" key="6">
    <source>
        <dbReference type="ARBA" id="ARBA00022519"/>
    </source>
</evidence>
<evidence type="ECO:0000256" key="2">
    <source>
        <dbReference type="ARBA" id="ARBA00005001"/>
    </source>
</evidence>
<dbReference type="PANTHER" id="PTHR43867">
    <property type="entry name" value="CELLULOSE SYNTHASE CATALYTIC SUBUNIT A [UDP-FORMING]"/>
    <property type="match status" value="1"/>
</dbReference>
<organism evidence="14 15">
    <name type="scientific">Ponticoccus alexandrii</name>
    <dbReference type="NCBI Taxonomy" id="1943633"/>
    <lineage>
        <taxon>Bacteria</taxon>
        <taxon>Pseudomonadati</taxon>
        <taxon>Pseudomonadota</taxon>
        <taxon>Alphaproteobacteria</taxon>
        <taxon>Rhodobacterales</taxon>
        <taxon>Roseobacteraceae</taxon>
        <taxon>Ponticoccus</taxon>
    </lineage>
</organism>
<dbReference type="InterPro" id="IPR029044">
    <property type="entry name" value="Nucleotide-diphossugar_trans"/>
</dbReference>
<keyword evidence="15" id="KW-1185">Reference proteome</keyword>
<keyword evidence="9 12" id="KW-0812">Transmembrane</keyword>
<dbReference type="Pfam" id="PF13632">
    <property type="entry name" value="Glyco_trans_2_3"/>
    <property type="match status" value="1"/>
</dbReference>
<evidence type="ECO:0000256" key="4">
    <source>
        <dbReference type="ARBA" id="ARBA00020585"/>
    </source>
</evidence>
<evidence type="ECO:0000256" key="5">
    <source>
        <dbReference type="ARBA" id="ARBA00022475"/>
    </source>
</evidence>
<evidence type="ECO:0000256" key="11">
    <source>
        <dbReference type="ARBA" id="ARBA00023136"/>
    </source>
</evidence>
<evidence type="ECO:0000256" key="3">
    <source>
        <dbReference type="ARBA" id="ARBA00009337"/>
    </source>
</evidence>
<name>A0ABX7F5W2_9RHOB</name>
<comment type="pathway">
    <text evidence="2">Glycan metabolism; osmoregulated periplasmic glucan (OPG) biosynthesis.</text>
</comment>
<feature type="transmembrane region" description="Helical" evidence="12">
    <location>
        <begin position="517"/>
        <end position="540"/>
    </location>
</feature>
<gene>
    <name evidence="14" type="primary">mdoH</name>
    <name evidence="14" type="ORF">GQA70_06045</name>
</gene>
<dbReference type="NCBIfam" id="NF003959">
    <property type="entry name" value="PRK05454.2-2"/>
    <property type="match status" value="1"/>
</dbReference>
<dbReference type="EMBL" id="CP047166">
    <property type="protein sequence ID" value="QRF65913.1"/>
    <property type="molecule type" value="Genomic_DNA"/>
</dbReference>
<evidence type="ECO:0000256" key="7">
    <source>
        <dbReference type="ARBA" id="ARBA00022676"/>
    </source>
</evidence>